<dbReference type="Pfam" id="PF00583">
    <property type="entry name" value="Acetyltransf_1"/>
    <property type="match status" value="1"/>
</dbReference>
<name>G5K986_9STRE</name>
<dbReference type="CDD" id="cd04301">
    <property type="entry name" value="NAT_SF"/>
    <property type="match status" value="1"/>
</dbReference>
<gene>
    <name evidence="2" type="ORF">STRPS_0628</name>
</gene>
<feature type="domain" description="N-acetyltransferase" evidence="1">
    <location>
        <begin position="1"/>
        <end position="138"/>
    </location>
</feature>
<dbReference type="STRING" id="361101.GCA_900102825_00033"/>
<dbReference type="OrthoDB" id="9775804at2"/>
<dbReference type="InterPro" id="IPR053144">
    <property type="entry name" value="Acetyltransferase_Butenolide"/>
</dbReference>
<dbReference type="PANTHER" id="PTHR43233:SF1">
    <property type="entry name" value="FAMILY N-ACETYLTRANSFERASE, PUTATIVE (AFU_ORTHOLOGUE AFUA_6G03350)-RELATED"/>
    <property type="match status" value="1"/>
</dbReference>
<accession>G5K986</accession>
<dbReference type="InterPro" id="IPR016181">
    <property type="entry name" value="Acyl_CoA_acyltransferase"/>
</dbReference>
<dbReference type="PROSITE" id="PS51186">
    <property type="entry name" value="GNAT"/>
    <property type="match status" value="1"/>
</dbReference>
<proteinExistence type="predicted"/>
<organism evidence="2 3">
    <name type="scientific">Streptococcus pseudoporcinus LQ 940-04</name>
    <dbReference type="NCBI Taxonomy" id="875093"/>
    <lineage>
        <taxon>Bacteria</taxon>
        <taxon>Bacillati</taxon>
        <taxon>Bacillota</taxon>
        <taxon>Bacilli</taxon>
        <taxon>Lactobacillales</taxon>
        <taxon>Streptococcaceae</taxon>
        <taxon>Streptococcus</taxon>
    </lineage>
</organism>
<dbReference type="Proteomes" id="UP000003217">
    <property type="component" value="Unassembled WGS sequence"/>
</dbReference>
<evidence type="ECO:0000313" key="2">
    <source>
        <dbReference type="EMBL" id="EHI65620.1"/>
    </source>
</evidence>
<dbReference type="SUPFAM" id="SSF55729">
    <property type="entry name" value="Acyl-CoA N-acyltransferases (Nat)"/>
    <property type="match status" value="1"/>
</dbReference>
<dbReference type="InterPro" id="IPR000182">
    <property type="entry name" value="GNAT_dom"/>
</dbReference>
<dbReference type="AlphaFoldDB" id="G5K986"/>
<dbReference type="PANTHER" id="PTHR43233">
    <property type="entry name" value="FAMILY N-ACETYLTRANSFERASE, PUTATIVE (AFU_ORTHOLOGUE AFUA_6G03350)-RELATED"/>
    <property type="match status" value="1"/>
</dbReference>
<dbReference type="Gene3D" id="3.40.630.30">
    <property type="match status" value="1"/>
</dbReference>
<dbReference type="RefSeq" id="WP_007896513.1">
    <property type="nucleotide sequence ID" value="NZ_AEUY02000005.1"/>
</dbReference>
<dbReference type="GeneID" id="58555186"/>
<keyword evidence="3" id="KW-1185">Reference proteome</keyword>
<reference evidence="2 3" key="1">
    <citation type="journal article" date="2014" name="Int. J. Syst. Evol. Microbiol.">
        <title>Phylogenomics and the dynamic genome evolution of the genus Streptococcus.</title>
        <authorList>
            <consortium name="The Broad Institute Genome Sequencing Platform"/>
            <person name="Richards V.P."/>
            <person name="Palmer S.R."/>
            <person name="Pavinski Bitar P.D."/>
            <person name="Qin X."/>
            <person name="Weinstock G.M."/>
            <person name="Highlander S.K."/>
            <person name="Town C.D."/>
            <person name="Burne R.A."/>
            <person name="Stanhope M.J."/>
        </authorList>
    </citation>
    <scope>NUCLEOTIDE SEQUENCE [LARGE SCALE GENOMIC DNA]</scope>
    <source>
        <strain evidence="2 3">LQ 940-04</strain>
    </source>
</reference>
<evidence type="ECO:0000313" key="3">
    <source>
        <dbReference type="Proteomes" id="UP000003217"/>
    </source>
</evidence>
<dbReference type="GO" id="GO:0016747">
    <property type="term" value="F:acyltransferase activity, transferring groups other than amino-acyl groups"/>
    <property type="evidence" value="ECO:0007669"/>
    <property type="project" value="InterPro"/>
</dbReference>
<sequence length="138" mass="15801">MDYVINNLLPSHEALQELYLSVGWHIYVARNKNMQLLLKNAYTYVTAWHDEQLIGLCRVISDGLTIAYIQDILIRPEFQNKGLGSHLIKDISQQLEGIRQIVLITDATSKTIAFYEANQLKVLDEYGCVGFMKLNDNL</sequence>
<dbReference type="EMBL" id="AEUY02000005">
    <property type="protein sequence ID" value="EHI65620.1"/>
    <property type="molecule type" value="Genomic_DNA"/>
</dbReference>
<comment type="caution">
    <text evidence="2">The sequence shown here is derived from an EMBL/GenBank/DDBJ whole genome shotgun (WGS) entry which is preliminary data.</text>
</comment>
<evidence type="ECO:0000259" key="1">
    <source>
        <dbReference type="PROSITE" id="PS51186"/>
    </source>
</evidence>
<protein>
    <submittedName>
        <fullName evidence="2">FR47-like protein</fullName>
    </submittedName>
</protein>